<evidence type="ECO:0000256" key="1">
    <source>
        <dbReference type="ARBA" id="ARBA00023125"/>
    </source>
</evidence>
<dbReference type="InterPro" id="IPR050807">
    <property type="entry name" value="TransReg_Diox_bact_type"/>
</dbReference>
<dbReference type="SMART" id="SM00530">
    <property type="entry name" value="HTH_XRE"/>
    <property type="match status" value="1"/>
</dbReference>
<dbReference type="RefSeq" id="WP_063824199.1">
    <property type="nucleotide sequence ID" value="NZ_JAVRET010000005.1"/>
</dbReference>
<keyword evidence="1" id="KW-0238">DNA-binding</keyword>
<accession>A0ABU2QWH0</accession>
<protein>
    <submittedName>
        <fullName evidence="3">Helix-turn-helix transcriptional regulator</fullName>
    </submittedName>
</protein>
<dbReference type="PANTHER" id="PTHR46797">
    <property type="entry name" value="HTH-TYPE TRANSCRIPTIONAL REGULATOR"/>
    <property type="match status" value="1"/>
</dbReference>
<dbReference type="Gene3D" id="1.10.260.40">
    <property type="entry name" value="lambda repressor-like DNA-binding domains"/>
    <property type="match status" value="1"/>
</dbReference>
<dbReference type="PROSITE" id="PS50943">
    <property type="entry name" value="HTH_CROC1"/>
    <property type="match status" value="1"/>
</dbReference>
<comment type="caution">
    <text evidence="3">The sequence shown here is derived from an EMBL/GenBank/DDBJ whole genome shotgun (WGS) entry which is preliminary data.</text>
</comment>
<evidence type="ECO:0000313" key="4">
    <source>
        <dbReference type="Proteomes" id="UP001183610"/>
    </source>
</evidence>
<dbReference type="EMBL" id="JAVRET010000005">
    <property type="protein sequence ID" value="MDT0408184.1"/>
    <property type="molecule type" value="Genomic_DNA"/>
</dbReference>
<dbReference type="Pfam" id="PF01381">
    <property type="entry name" value="HTH_3"/>
    <property type="match status" value="1"/>
</dbReference>
<dbReference type="PANTHER" id="PTHR46797:SF1">
    <property type="entry name" value="METHYLPHOSPHONATE SYNTHASE"/>
    <property type="match status" value="1"/>
</dbReference>
<dbReference type="CDD" id="cd00093">
    <property type="entry name" value="HTH_XRE"/>
    <property type="match status" value="1"/>
</dbReference>
<dbReference type="Proteomes" id="UP001183610">
    <property type="component" value="Unassembled WGS sequence"/>
</dbReference>
<reference evidence="4" key="1">
    <citation type="submission" date="2023-07" db="EMBL/GenBank/DDBJ databases">
        <title>30 novel species of actinomycetes from the DSMZ collection.</title>
        <authorList>
            <person name="Nouioui I."/>
        </authorList>
    </citation>
    <scope>NUCLEOTIDE SEQUENCE [LARGE SCALE GENOMIC DNA]</scope>
    <source>
        <strain evidence="4">DSM 41979</strain>
    </source>
</reference>
<evidence type="ECO:0000259" key="2">
    <source>
        <dbReference type="PROSITE" id="PS50943"/>
    </source>
</evidence>
<dbReference type="InterPro" id="IPR010982">
    <property type="entry name" value="Lambda_DNA-bd_dom_sf"/>
</dbReference>
<dbReference type="InterPro" id="IPR001387">
    <property type="entry name" value="Cro/C1-type_HTH"/>
</dbReference>
<gene>
    <name evidence="3" type="ORF">RM698_03840</name>
</gene>
<dbReference type="SUPFAM" id="SSF47413">
    <property type="entry name" value="lambda repressor-like DNA-binding domains"/>
    <property type="match status" value="1"/>
</dbReference>
<evidence type="ECO:0000313" key="3">
    <source>
        <dbReference type="EMBL" id="MDT0408184.1"/>
    </source>
</evidence>
<organism evidence="3 4">
    <name type="scientific">Streptomyces evansiae</name>
    <dbReference type="NCBI Taxonomy" id="3075535"/>
    <lineage>
        <taxon>Bacteria</taxon>
        <taxon>Bacillati</taxon>
        <taxon>Actinomycetota</taxon>
        <taxon>Actinomycetes</taxon>
        <taxon>Kitasatosporales</taxon>
        <taxon>Streptomycetaceae</taxon>
        <taxon>Streptomyces</taxon>
    </lineage>
</organism>
<sequence>MPAPPPPPDPNLVRQRQAVGEALRAARLARRMTQEAVALEAGVDRASLVRIERGQQDPHLSTLLRIAAVLDGVRLAVLDDA</sequence>
<proteinExistence type="predicted"/>
<keyword evidence="4" id="KW-1185">Reference proteome</keyword>
<feature type="domain" description="HTH cro/C1-type" evidence="2">
    <location>
        <begin position="23"/>
        <end position="78"/>
    </location>
</feature>
<name>A0ABU2QWH0_9ACTN</name>